<dbReference type="Gene3D" id="1.10.1040.10">
    <property type="entry name" value="N-(1-d-carboxylethyl)-l-norvaline Dehydrogenase, domain 2"/>
    <property type="match status" value="1"/>
</dbReference>
<keyword evidence="5" id="KW-0276">Fatty acid metabolism</keyword>
<evidence type="ECO:0000256" key="7">
    <source>
        <dbReference type="ARBA" id="ARBA00023027"/>
    </source>
</evidence>
<comment type="similarity">
    <text evidence="3">Belongs to the 3-hydroxyacyl-CoA dehydrogenase family.</text>
</comment>
<keyword evidence="9" id="KW-0496">Mitochondrion</keyword>
<dbReference type="PIRSF" id="PIRSF000105">
    <property type="entry name" value="HCDH"/>
    <property type="match status" value="1"/>
</dbReference>
<evidence type="ECO:0000256" key="8">
    <source>
        <dbReference type="ARBA" id="ARBA00023098"/>
    </source>
</evidence>
<keyword evidence="8" id="KW-0443">Lipid metabolism</keyword>
<dbReference type="InterPro" id="IPR013328">
    <property type="entry name" value="6PGD_dom2"/>
</dbReference>
<feature type="binding site" evidence="13">
    <location>
        <position position="71"/>
    </location>
    <ligand>
        <name>CoA</name>
        <dbReference type="ChEBI" id="CHEBI:57287"/>
    </ligand>
</feature>
<dbReference type="GO" id="GO:0005759">
    <property type="term" value="C:mitochondrial matrix"/>
    <property type="evidence" value="ECO:0007669"/>
    <property type="project" value="UniProtKB-SubCell"/>
</dbReference>
<feature type="binding site" evidence="12">
    <location>
        <position position="147"/>
    </location>
    <ligand>
        <name>NAD(+)</name>
        <dbReference type="ChEBI" id="CHEBI:57540"/>
    </ligand>
</feature>
<dbReference type="FunFam" id="3.40.50.720:FF:000009">
    <property type="entry name" value="Fatty oxidation complex, alpha subunit"/>
    <property type="match status" value="1"/>
</dbReference>
<dbReference type="GO" id="GO:0070403">
    <property type="term" value="F:NAD+ binding"/>
    <property type="evidence" value="ECO:0007669"/>
    <property type="project" value="InterPro"/>
</dbReference>
<dbReference type="SUPFAM" id="SSF51735">
    <property type="entry name" value="NAD(P)-binding Rossmann-fold domains"/>
    <property type="match status" value="1"/>
</dbReference>
<dbReference type="PANTHER" id="PTHR43561:SF3">
    <property type="entry name" value="HYDROXYACYL-COENZYME A DEHYDROGENASE, MITOCHONDRIAL"/>
    <property type="match status" value="1"/>
</dbReference>
<dbReference type="InterPro" id="IPR008927">
    <property type="entry name" value="6-PGluconate_DH-like_C_sf"/>
</dbReference>
<dbReference type="Proteomes" id="UP001328107">
    <property type="component" value="Unassembled WGS sequence"/>
</dbReference>
<evidence type="ECO:0000256" key="10">
    <source>
        <dbReference type="ARBA" id="ARBA00049556"/>
    </source>
</evidence>
<protein>
    <recommendedName>
        <fullName evidence="4">3-hydroxyacyl-CoA dehydrogenase</fullName>
        <ecNumber evidence="4">1.1.1.35</ecNumber>
    </recommendedName>
</protein>
<evidence type="ECO:0000256" key="9">
    <source>
        <dbReference type="ARBA" id="ARBA00023128"/>
    </source>
</evidence>
<feature type="binding site" evidence="13">
    <location>
        <position position="78"/>
    </location>
    <ligand>
        <name>CoA</name>
        <dbReference type="ChEBI" id="CHEBI:57287"/>
    </ligand>
</feature>
<evidence type="ECO:0000256" key="2">
    <source>
        <dbReference type="ARBA" id="ARBA00005005"/>
    </source>
</evidence>
<dbReference type="Gene3D" id="3.40.50.720">
    <property type="entry name" value="NAD(P)-binding Rossmann-like Domain"/>
    <property type="match status" value="1"/>
</dbReference>
<reference evidence="17" key="1">
    <citation type="submission" date="2022-10" db="EMBL/GenBank/DDBJ databases">
        <title>Genome assembly of Pristionchus species.</title>
        <authorList>
            <person name="Yoshida K."/>
            <person name="Sommer R.J."/>
        </authorList>
    </citation>
    <scope>NUCLEOTIDE SEQUENCE [LARGE SCALE GENOMIC DNA]</scope>
    <source>
        <strain evidence="17">RS5460</strain>
    </source>
</reference>
<dbReference type="InterPro" id="IPR006180">
    <property type="entry name" value="3-OHacyl-CoA_DH_CS"/>
</dbReference>
<gene>
    <name evidence="16" type="ORF">PMAYCL1PPCAC_02415</name>
</gene>
<feature type="binding site" evidence="12">
    <location>
        <begin position="32"/>
        <end position="37"/>
    </location>
    <ligand>
        <name>NAD(+)</name>
        <dbReference type="ChEBI" id="CHEBI:57540"/>
    </ligand>
</feature>
<comment type="catalytic activity">
    <reaction evidence="10">
        <text>a (3S)-3-hydroxyacyl-CoA + NAD(+) = a 3-oxoacyl-CoA + NADH + H(+)</text>
        <dbReference type="Rhea" id="RHEA:22432"/>
        <dbReference type="ChEBI" id="CHEBI:15378"/>
        <dbReference type="ChEBI" id="CHEBI:57318"/>
        <dbReference type="ChEBI" id="CHEBI:57540"/>
        <dbReference type="ChEBI" id="CHEBI:57945"/>
        <dbReference type="ChEBI" id="CHEBI:90726"/>
        <dbReference type="EC" id="1.1.1.35"/>
    </reaction>
</comment>
<dbReference type="PROSITE" id="PS00067">
    <property type="entry name" value="3HCDH"/>
    <property type="match status" value="1"/>
</dbReference>
<dbReference type="SUPFAM" id="SSF48179">
    <property type="entry name" value="6-phosphogluconate dehydrogenase C-terminal domain-like"/>
    <property type="match status" value="1"/>
</dbReference>
<feature type="binding site" evidence="12">
    <location>
        <position position="55"/>
    </location>
    <ligand>
        <name>NAD(+)</name>
        <dbReference type="ChEBI" id="CHEBI:57540"/>
    </ligand>
</feature>
<dbReference type="InterPro" id="IPR036291">
    <property type="entry name" value="NAD(P)-bd_dom_sf"/>
</dbReference>
<comment type="caution">
    <text evidence="16">The sequence shown here is derived from an EMBL/GenBank/DDBJ whole genome shotgun (WGS) entry which is preliminary data.</text>
</comment>
<evidence type="ECO:0000256" key="3">
    <source>
        <dbReference type="ARBA" id="ARBA00009463"/>
    </source>
</evidence>
<name>A0AAN4Z830_9BILA</name>
<feature type="binding site" evidence="12">
    <location>
        <position position="120"/>
    </location>
    <ligand>
        <name>NAD(+)</name>
        <dbReference type="ChEBI" id="CHEBI:57540"/>
    </ligand>
</feature>
<comment type="pathway">
    <text evidence="2">Lipid metabolism; fatty acid beta-oxidation.</text>
</comment>
<dbReference type="Pfam" id="PF02737">
    <property type="entry name" value="3HCDH_N"/>
    <property type="match status" value="1"/>
</dbReference>
<dbReference type="InterPro" id="IPR052242">
    <property type="entry name" value="Mito_3-hydroxyacyl-CoA_DH"/>
</dbReference>
<evidence type="ECO:0000256" key="6">
    <source>
        <dbReference type="ARBA" id="ARBA00023002"/>
    </source>
</evidence>
<feature type="binding site" evidence="12">
    <location>
        <position position="303"/>
    </location>
    <ligand>
        <name>NAD(+)</name>
        <dbReference type="ChEBI" id="CHEBI:57540"/>
    </ligand>
</feature>
<feature type="domain" description="3-hydroxyacyl-CoA dehydrogenase C-terminal" evidence="14">
    <location>
        <begin position="214"/>
        <end position="311"/>
    </location>
</feature>
<evidence type="ECO:0000256" key="5">
    <source>
        <dbReference type="ARBA" id="ARBA00022832"/>
    </source>
</evidence>
<dbReference type="GO" id="GO:0003857">
    <property type="term" value="F:(3S)-3-hydroxyacyl-CoA dehydrogenase (NAD+) activity"/>
    <property type="evidence" value="ECO:0007669"/>
    <property type="project" value="UniProtKB-EC"/>
</dbReference>
<dbReference type="GO" id="GO:0006635">
    <property type="term" value="P:fatty acid beta-oxidation"/>
    <property type="evidence" value="ECO:0007669"/>
    <property type="project" value="TreeGrafter"/>
</dbReference>
<accession>A0AAN4Z830</accession>
<proteinExistence type="inferred from homology"/>
<evidence type="ECO:0000256" key="11">
    <source>
        <dbReference type="PIRSR" id="PIRSR000105-1"/>
    </source>
</evidence>
<feature type="binding site" evidence="12">
    <location>
        <position position="125"/>
    </location>
    <ligand>
        <name>NAD(+)</name>
        <dbReference type="ChEBI" id="CHEBI:57540"/>
    </ligand>
</feature>
<feature type="domain" description="3-hydroxyacyl-CoA dehydrogenase NAD binding" evidence="15">
    <location>
        <begin position="27"/>
        <end position="212"/>
    </location>
</feature>
<feature type="non-terminal residue" evidence="16">
    <location>
        <position position="1"/>
    </location>
</feature>
<keyword evidence="7 12" id="KW-0520">NAD</keyword>
<dbReference type="EMBL" id="BTRK01000001">
    <property type="protein sequence ID" value="GMR32220.1"/>
    <property type="molecule type" value="Genomic_DNA"/>
</dbReference>
<dbReference type="PANTHER" id="PTHR43561">
    <property type="match status" value="1"/>
</dbReference>
<keyword evidence="6" id="KW-0560">Oxidoreductase</keyword>
<evidence type="ECO:0000256" key="13">
    <source>
        <dbReference type="PIRSR" id="PIRSR000105-3"/>
    </source>
</evidence>
<evidence type="ECO:0000259" key="15">
    <source>
        <dbReference type="Pfam" id="PF02737"/>
    </source>
</evidence>
<dbReference type="InterPro" id="IPR006108">
    <property type="entry name" value="3HC_DH_C"/>
</dbReference>
<evidence type="ECO:0000256" key="4">
    <source>
        <dbReference type="ARBA" id="ARBA00013000"/>
    </source>
</evidence>
<evidence type="ECO:0000313" key="17">
    <source>
        <dbReference type="Proteomes" id="UP001328107"/>
    </source>
</evidence>
<dbReference type="Pfam" id="PF00725">
    <property type="entry name" value="3HCDH"/>
    <property type="match status" value="1"/>
</dbReference>
<feature type="binding site" evidence="13">
    <location>
        <position position="147"/>
    </location>
    <ligand>
        <name>CoA</name>
        <dbReference type="ChEBI" id="CHEBI:57287"/>
    </ligand>
</feature>
<organism evidence="16 17">
    <name type="scientific">Pristionchus mayeri</name>
    <dbReference type="NCBI Taxonomy" id="1317129"/>
    <lineage>
        <taxon>Eukaryota</taxon>
        <taxon>Metazoa</taxon>
        <taxon>Ecdysozoa</taxon>
        <taxon>Nematoda</taxon>
        <taxon>Chromadorea</taxon>
        <taxon>Rhabditida</taxon>
        <taxon>Rhabditina</taxon>
        <taxon>Diplogasteromorpha</taxon>
        <taxon>Diplogasteroidea</taxon>
        <taxon>Neodiplogasteridae</taxon>
        <taxon>Pristionchus</taxon>
    </lineage>
</organism>
<dbReference type="EC" id="1.1.1.35" evidence="4"/>
<feature type="site" description="Important for catalytic activity" evidence="11">
    <location>
        <position position="168"/>
    </location>
</feature>
<dbReference type="AlphaFoldDB" id="A0AAN4Z830"/>
<keyword evidence="17" id="KW-1185">Reference proteome</keyword>
<feature type="binding site" evidence="12">
    <location>
        <position position="171"/>
    </location>
    <ligand>
        <name>NAD(+)</name>
        <dbReference type="ChEBI" id="CHEBI:57540"/>
    </ligand>
</feature>
<evidence type="ECO:0000256" key="12">
    <source>
        <dbReference type="PIRSR" id="PIRSR000105-2"/>
    </source>
</evidence>
<dbReference type="InterPro" id="IPR006176">
    <property type="entry name" value="3-OHacyl-CoA_DH_NAD-bd"/>
</dbReference>
<comment type="subcellular location">
    <subcellularLocation>
        <location evidence="1">Mitochondrion matrix</location>
    </subcellularLocation>
</comment>
<sequence>LQMLSSVSTPLARALSTSSSSLAPIKNVTIIGAGLMGAGIAQVSANAKLNVVLVDQNDKVLEKSRASIDKSLARVAKKKFPDSADQQKSFVADTMKHLKVSTNTSEAVSQADLVIEAIVENIDIKRKLFAEVEAAVKSSAIITTNTSSLRLSDIAANLKNKSQFGGLHFFNPVPMMKLLEVVRHDDTSDATYNSLMEYGKSIGKVTVSCKDTPGFIVNRLLIPYMYEALRMADRGDASFKDIDTAMKLGAGYPMGPFELCDYVGLDTTLFIGQGWAKNYPNEPSFKPSPTLEKLVKEGKLGRKTGEGFYKY</sequence>
<evidence type="ECO:0000259" key="14">
    <source>
        <dbReference type="Pfam" id="PF00725"/>
    </source>
</evidence>
<dbReference type="InterPro" id="IPR022694">
    <property type="entry name" value="3-OHacyl-CoA_DH"/>
</dbReference>
<evidence type="ECO:0000256" key="1">
    <source>
        <dbReference type="ARBA" id="ARBA00004305"/>
    </source>
</evidence>
<evidence type="ECO:0000313" key="16">
    <source>
        <dbReference type="EMBL" id="GMR32220.1"/>
    </source>
</evidence>